<dbReference type="KEGG" id="tep:TepRe1_2407"/>
<keyword evidence="2" id="KW-1185">Reference proteome</keyword>
<evidence type="ECO:0000313" key="2">
    <source>
        <dbReference type="Proteomes" id="UP000010802"/>
    </source>
</evidence>
<dbReference type="STRING" id="1209989.TepRe1_2407"/>
<reference evidence="2" key="1">
    <citation type="journal article" date="2013" name="Genome Announc.">
        <title>First genome sequence of a syntrophic acetate-oxidizing bacterium, Tepidanaerobacter acetatoxydans strain Re1.</title>
        <authorList>
            <person name="Manzoor S."/>
            <person name="Bongcam-Rudloff E."/>
            <person name="Schnurer A."/>
            <person name="Muller B."/>
        </authorList>
    </citation>
    <scope>NUCLEOTIDE SEQUENCE [LARGE SCALE GENOMIC DNA]</scope>
    <source>
        <strain evidence="2">Re1</strain>
    </source>
</reference>
<dbReference type="EMBL" id="HF563609">
    <property type="protein sequence ID" value="CCP27457.1"/>
    <property type="molecule type" value="Genomic_DNA"/>
</dbReference>
<dbReference type="HOGENOM" id="CLU_159188_0_0_9"/>
<dbReference type="PATRIC" id="fig|1209989.3.peg.2977"/>
<protein>
    <submittedName>
        <fullName evidence="1">Uncharacterized protein</fullName>
    </submittedName>
</protein>
<dbReference type="Proteomes" id="UP000010802">
    <property type="component" value="Chromosome"/>
</dbReference>
<sequence>MYFIKYDAETESLLVHAMPFHKKYGFGKTKEELEQEGFFVESIPEPQQIEGKAPILRCNPTTKELWYEYEDIPPTPEELQQEQLGILGQQLFQTQTELLETKRENELLGQQLFNLQTILVEEGVM</sequence>
<dbReference type="KEGG" id="tae:TepiRe1_2589"/>
<accession>F4LTA9</accession>
<dbReference type="eggNOG" id="ENOG5033CVH">
    <property type="taxonomic scope" value="Bacteria"/>
</dbReference>
<gene>
    <name evidence="1" type="ordered locus">TEPIRE1_2589</name>
</gene>
<dbReference type="AlphaFoldDB" id="F4LTA9"/>
<organism evidence="1 2">
    <name type="scientific">Tepidanaerobacter acetatoxydans (strain DSM 21804 / JCM 16047 / Re1)</name>
    <dbReference type="NCBI Taxonomy" id="1209989"/>
    <lineage>
        <taxon>Bacteria</taxon>
        <taxon>Bacillati</taxon>
        <taxon>Bacillota</taxon>
        <taxon>Clostridia</taxon>
        <taxon>Thermosediminibacterales</taxon>
        <taxon>Tepidanaerobacteraceae</taxon>
        <taxon>Tepidanaerobacter</taxon>
    </lineage>
</organism>
<evidence type="ECO:0000313" key="1">
    <source>
        <dbReference type="EMBL" id="CCP27457.1"/>
    </source>
</evidence>
<proteinExistence type="predicted"/>
<accession>L0S6J6</accession>
<dbReference type="OrthoDB" id="2476654at2"/>
<name>F4LTA9_TEPAE</name>
<dbReference type="RefSeq" id="WP_013779428.1">
    <property type="nucleotide sequence ID" value="NC_015519.1"/>
</dbReference>